<dbReference type="GeneID" id="85494508"/>
<dbReference type="KEGG" id="ccac:CcaHIS019_0307080"/>
<dbReference type="Proteomes" id="UP001233271">
    <property type="component" value="Chromosome 3"/>
</dbReference>
<dbReference type="RefSeq" id="XP_060455903.1">
    <property type="nucleotide sequence ID" value="XM_060599184.1"/>
</dbReference>
<gene>
    <name evidence="2" type="ORF">CcaverHIS019_0307080</name>
</gene>
<feature type="region of interest" description="Disordered" evidence="1">
    <location>
        <begin position="70"/>
        <end position="106"/>
    </location>
</feature>
<name>A0AA48L2U6_9TREE</name>
<sequence>MALRYIGQKLAQQIDEELMSASGAFSIDQLMELAGLSCAQALAKSFSVQTHKRRGWTGCCATPAPLLLHPDDLLPQTGEQGPVPTPPNSGARSSGRHLRDLAKRHQLNLPAYPGVDQVVELPPPGKL</sequence>
<dbReference type="EMBL" id="AP028214">
    <property type="protein sequence ID" value="BEI90638.1"/>
    <property type="molecule type" value="Genomic_DNA"/>
</dbReference>
<evidence type="ECO:0000313" key="3">
    <source>
        <dbReference type="Proteomes" id="UP001233271"/>
    </source>
</evidence>
<dbReference type="InterPro" id="IPR036652">
    <property type="entry name" value="YjeF_N_dom_sf"/>
</dbReference>
<keyword evidence="3" id="KW-1185">Reference proteome</keyword>
<dbReference type="Gene3D" id="3.40.50.10260">
    <property type="entry name" value="YjeF N-terminal domain"/>
    <property type="match status" value="1"/>
</dbReference>
<evidence type="ECO:0000256" key="1">
    <source>
        <dbReference type="SAM" id="MobiDB-lite"/>
    </source>
</evidence>
<dbReference type="AlphaFoldDB" id="A0AA48L2U6"/>
<proteinExistence type="predicted"/>
<evidence type="ECO:0000313" key="2">
    <source>
        <dbReference type="EMBL" id="BEI90638.1"/>
    </source>
</evidence>
<accession>A0AA48L2U6</accession>
<reference evidence="2" key="1">
    <citation type="journal article" date="2023" name="BMC Genomics">
        <title>Chromosome-level genome assemblies of Cutaneotrichosporon spp. (Trichosporonales, Basidiomycota) reveal imbalanced evolution between nucleotide sequences and chromosome synteny.</title>
        <authorList>
            <person name="Kobayashi Y."/>
            <person name="Kayamori A."/>
            <person name="Aoki K."/>
            <person name="Shiwa Y."/>
            <person name="Matsutani M."/>
            <person name="Fujita N."/>
            <person name="Sugita T."/>
            <person name="Iwasaki W."/>
            <person name="Tanaka N."/>
            <person name="Takashima M."/>
        </authorList>
    </citation>
    <scope>NUCLEOTIDE SEQUENCE</scope>
    <source>
        <strain evidence="2">HIS019</strain>
    </source>
</reference>
<dbReference type="SUPFAM" id="SSF64153">
    <property type="entry name" value="YjeF N-terminal domain-like"/>
    <property type="match status" value="1"/>
</dbReference>
<organism evidence="2 3">
    <name type="scientific">Cutaneotrichosporon cavernicola</name>
    <dbReference type="NCBI Taxonomy" id="279322"/>
    <lineage>
        <taxon>Eukaryota</taxon>
        <taxon>Fungi</taxon>
        <taxon>Dikarya</taxon>
        <taxon>Basidiomycota</taxon>
        <taxon>Agaricomycotina</taxon>
        <taxon>Tremellomycetes</taxon>
        <taxon>Trichosporonales</taxon>
        <taxon>Trichosporonaceae</taxon>
        <taxon>Cutaneotrichosporon</taxon>
    </lineage>
</organism>
<protein>
    <submittedName>
        <fullName evidence="2">Uncharacterized protein</fullName>
    </submittedName>
</protein>